<dbReference type="InterPro" id="IPR029058">
    <property type="entry name" value="AB_hydrolase_fold"/>
</dbReference>
<dbReference type="RefSeq" id="WP_145256495.1">
    <property type="nucleotide sequence ID" value="NZ_CP036279.1"/>
</dbReference>
<keyword evidence="2" id="KW-0575">Peroxidase</keyword>
<dbReference type="OrthoDB" id="268311at2"/>
<dbReference type="InterPro" id="IPR050228">
    <property type="entry name" value="Carboxylesterase_BioH"/>
</dbReference>
<feature type="domain" description="AB hydrolase-1" evidence="1">
    <location>
        <begin position="53"/>
        <end position="283"/>
    </location>
</feature>
<dbReference type="PANTHER" id="PTHR43194">
    <property type="entry name" value="HYDROLASE ALPHA/BETA FOLD FAMILY"/>
    <property type="match status" value="1"/>
</dbReference>
<protein>
    <submittedName>
        <fullName evidence="2">Non-heme bromoperoxidase BpoC</fullName>
        <ecNumber evidence="2">1.11.1.18</ecNumber>
    </submittedName>
</protein>
<dbReference type="PANTHER" id="PTHR43194:SF2">
    <property type="entry name" value="PEROXISOMAL MEMBRANE PROTEIN LPX1"/>
    <property type="match status" value="1"/>
</dbReference>
<keyword evidence="2" id="KW-0560">Oxidoreductase</keyword>
<dbReference type="PRINTS" id="PR00111">
    <property type="entry name" value="ABHYDROLASE"/>
</dbReference>
<dbReference type="AlphaFoldDB" id="A0A518B0N7"/>
<keyword evidence="3" id="KW-1185">Reference proteome</keyword>
<evidence type="ECO:0000313" key="2">
    <source>
        <dbReference type="EMBL" id="QDU60524.1"/>
    </source>
</evidence>
<evidence type="ECO:0000259" key="1">
    <source>
        <dbReference type="Pfam" id="PF00561"/>
    </source>
</evidence>
<evidence type="ECO:0000313" key="3">
    <source>
        <dbReference type="Proteomes" id="UP000317093"/>
    </source>
</evidence>
<dbReference type="EMBL" id="CP036279">
    <property type="protein sequence ID" value="QDU60524.1"/>
    <property type="molecule type" value="Genomic_DNA"/>
</dbReference>
<reference evidence="2 3" key="1">
    <citation type="submission" date="2019-02" db="EMBL/GenBank/DDBJ databases">
        <title>Deep-cultivation of Planctomycetes and their phenomic and genomic characterization uncovers novel biology.</title>
        <authorList>
            <person name="Wiegand S."/>
            <person name="Jogler M."/>
            <person name="Boedeker C."/>
            <person name="Pinto D."/>
            <person name="Vollmers J."/>
            <person name="Rivas-Marin E."/>
            <person name="Kohn T."/>
            <person name="Peeters S.H."/>
            <person name="Heuer A."/>
            <person name="Rast P."/>
            <person name="Oberbeckmann S."/>
            <person name="Bunk B."/>
            <person name="Jeske O."/>
            <person name="Meyerdierks A."/>
            <person name="Storesund J.E."/>
            <person name="Kallscheuer N."/>
            <person name="Luecker S."/>
            <person name="Lage O.M."/>
            <person name="Pohl T."/>
            <person name="Merkel B.J."/>
            <person name="Hornburger P."/>
            <person name="Mueller R.-W."/>
            <person name="Bruemmer F."/>
            <person name="Labrenz M."/>
            <person name="Spormann A.M."/>
            <person name="Op den Camp H."/>
            <person name="Overmann J."/>
            <person name="Amann R."/>
            <person name="Jetten M.S.M."/>
            <person name="Mascher T."/>
            <person name="Medema M.H."/>
            <person name="Devos D.P."/>
            <person name="Kaster A.-K."/>
            <person name="Ovreas L."/>
            <person name="Rohde M."/>
            <person name="Galperin M.Y."/>
            <person name="Jogler C."/>
        </authorList>
    </citation>
    <scope>NUCLEOTIDE SEQUENCE [LARGE SCALE GENOMIC DNA]</scope>
    <source>
        <strain evidence="2 3">Pan216</strain>
    </source>
</reference>
<gene>
    <name evidence="2" type="primary">bpoC</name>
    <name evidence="2" type="ORF">Pan216_13660</name>
</gene>
<dbReference type="KEGG" id="knv:Pan216_13660"/>
<organism evidence="2 3">
    <name type="scientific">Kolteria novifilia</name>
    <dbReference type="NCBI Taxonomy" id="2527975"/>
    <lineage>
        <taxon>Bacteria</taxon>
        <taxon>Pseudomonadati</taxon>
        <taxon>Planctomycetota</taxon>
        <taxon>Planctomycetia</taxon>
        <taxon>Kolteriales</taxon>
        <taxon>Kolteriaceae</taxon>
        <taxon>Kolteria</taxon>
    </lineage>
</organism>
<name>A0A518B0N7_9BACT</name>
<dbReference type="SUPFAM" id="SSF53474">
    <property type="entry name" value="alpha/beta-Hydrolases"/>
    <property type="match status" value="1"/>
</dbReference>
<dbReference type="InterPro" id="IPR000073">
    <property type="entry name" value="AB_hydrolase_1"/>
</dbReference>
<dbReference type="EC" id="1.11.1.18" evidence="2"/>
<dbReference type="GO" id="GO:0019806">
    <property type="term" value="F:bromide peroxidase activity"/>
    <property type="evidence" value="ECO:0007669"/>
    <property type="project" value="UniProtKB-EC"/>
</dbReference>
<sequence>MSETAVSAEGEDEATSALLSLEQMLERFDVEAYQHVFDGPRYNIRYATMGAGPPLLIVPGICSSIMLYSTLMVQLAQRFQVTVFDYPGVNSDDGADLAAYSLKNYVEDLLALGDHLGHATFRLLGISFGTTVCVRAMARAPDRITAAVLASGFVHRPLKARERFVRFFAGRSRGNLGKSLLMKLMVTRFHGKSLLARDPGLVDFLTQRRGLIPIRTAAAQSRAVDATNLSPILGSVSQPVLVVSGQEDPLVPPEQADELVEGLPNTQRLTIADCGHLPHLSHPELLAEAAMRFFMDATPQAT</sequence>
<accession>A0A518B0N7</accession>
<dbReference type="Proteomes" id="UP000317093">
    <property type="component" value="Chromosome"/>
</dbReference>
<proteinExistence type="predicted"/>
<dbReference type="Gene3D" id="3.40.50.1820">
    <property type="entry name" value="alpha/beta hydrolase"/>
    <property type="match status" value="1"/>
</dbReference>
<dbReference type="Pfam" id="PF00561">
    <property type="entry name" value="Abhydrolase_1"/>
    <property type="match status" value="1"/>
</dbReference>